<proteinExistence type="inferred from homology"/>
<organism evidence="2 3">
    <name type="scientific">Eleutherodactylus coqui</name>
    <name type="common">Puerto Rican coqui</name>
    <dbReference type="NCBI Taxonomy" id="57060"/>
    <lineage>
        <taxon>Eukaryota</taxon>
        <taxon>Metazoa</taxon>
        <taxon>Chordata</taxon>
        <taxon>Craniata</taxon>
        <taxon>Vertebrata</taxon>
        <taxon>Euteleostomi</taxon>
        <taxon>Amphibia</taxon>
        <taxon>Batrachia</taxon>
        <taxon>Anura</taxon>
        <taxon>Neobatrachia</taxon>
        <taxon>Hyloidea</taxon>
        <taxon>Eleutherodactylidae</taxon>
        <taxon>Eleutherodactylinae</taxon>
        <taxon>Eleutherodactylus</taxon>
        <taxon>Eleutherodactylus</taxon>
    </lineage>
</organism>
<dbReference type="InterPro" id="IPR028108">
    <property type="entry name" value="DUF4505"/>
</dbReference>
<dbReference type="OrthoDB" id="10260024at2759"/>
<name>A0A8J6ELW8_ELECQ</name>
<protein>
    <submittedName>
        <fullName evidence="2">Uncharacterized protein</fullName>
    </submittedName>
</protein>
<evidence type="ECO:0000313" key="3">
    <source>
        <dbReference type="Proteomes" id="UP000770717"/>
    </source>
</evidence>
<keyword evidence="3" id="KW-1185">Reference proteome</keyword>
<dbReference type="EMBL" id="WNTK01000122">
    <property type="protein sequence ID" value="KAG9471624.1"/>
    <property type="molecule type" value="Genomic_DNA"/>
</dbReference>
<dbReference type="Proteomes" id="UP000770717">
    <property type="component" value="Unassembled WGS sequence"/>
</dbReference>
<dbReference type="PANTHER" id="PTHR31449:SF3">
    <property type="entry name" value="UPF0598 PROTEIN C8ORF82"/>
    <property type="match status" value="1"/>
</dbReference>
<dbReference type="Pfam" id="PF14956">
    <property type="entry name" value="DUF4505"/>
    <property type="match status" value="1"/>
</dbReference>
<accession>A0A8J6ELW8</accession>
<sequence>MTCPVLLRGFPGLRALGRLSPLPGLGGPSRRLQYVQGQSPEPRTREYFYYIDHQGQLFLDDTKVKNFITCFKDKQFLAFFFKRVQRNESGRYMDNFPYISPCGRETNYIRCDDRPVVFTHLLSDESLGAQHLSYCGGGVKLIVKFEPEKLVMLPENGRVYHPAPEKTGGVGLVKSSLAFELSPCFEFPVGSKTEPPICFHWQGKRHDLSNELLALI</sequence>
<gene>
    <name evidence="2" type="ORF">GDO78_013969</name>
</gene>
<dbReference type="PANTHER" id="PTHR31449">
    <property type="entry name" value="UPF0598 PROTEIN C8ORF82"/>
    <property type="match status" value="1"/>
</dbReference>
<evidence type="ECO:0000313" key="2">
    <source>
        <dbReference type="EMBL" id="KAG9471624.1"/>
    </source>
</evidence>
<comment type="caution">
    <text evidence="2">The sequence shown here is derived from an EMBL/GenBank/DDBJ whole genome shotgun (WGS) entry which is preliminary data.</text>
</comment>
<comment type="similarity">
    <text evidence="1">Belongs to the UPF0598 family.</text>
</comment>
<evidence type="ECO:0000256" key="1">
    <source>
        <dbReference type="ARBA" id="ARBA00006322"/>
    </source>
</evidence>
<dbReference type="AlphaFoldDB" id="A0A8J6ELW8"/>
<reference evidence="2" key="1">
    <citation type="thesis" date="2020" institute="ProQuest LLC" country="789 East Eisenhower Parkway, Ann Arbor, MI, USA">
        <title>Comparative Genomics and Chromosome Evolution.</title>
        <authorList>
            <person name="Mudd A.B."/>
        </authorList>
    </citation>
    <scope>NUCLEOTIDE SEQUENCE</scope>
    <source>
        <strain evidence="2">HN-11 Male</strain>
        <tissue evidence="2">Kidney and liver</tissue>
    </source>
</reference>